<keyword evidence="3" id="KW-1185">Reference proteome</keyword>
<name>A0A0B4X672_9HYPH</name>
<dbReference type="KEGG" id="rga:RGR602_PB00043"/>
<evidence type="ECO:0000256" key="1">
    <source>
        <dbReference type="SAM" id="MobiDB-lite"/>
    </source>
</evidence>
<dbReference type="HOGENOM" id="CLU_3084011_0_0_5"/>
<proteinExistence type="predicted"/>
<keyword evidence="2" id="KW-0614">Plasmid</keyword>
<evidence type="ECO:0000313" key="2">
    <source>
        <dbReference type="EMBL" id="AJD43584.1"/>
    </source>
</evidence>
<geneLocation type="plasmid" evidence="2 3">
    <name>pRgalR602b</name>
</geneLocation>
<dbReference type="EMBL" id="CP006879">
    <property type="protein sequence ID" value="AJD43584.1"/>
    <property type="molecule type" value="Genomic_DNA"/>
</dbReference>
<dbReference type="Proteomes" id="UP000031368">
    <property type="component" value="Plasmid pRgalR602b"/>
</dbReference>
<protein>
    <submittedName>
        <fullName evidence="2">Uncharacterized protein</fullName>
    </submittedName>
</protein>
<organism evidence="2 3">
    <name type="scientific">Rhizobium gallicum bv. gallicum R602sp</name>
    <dbReference type="NCBI Taxonomy" id="1041138"/>
    <lineage>
        <taxon>Bacteria</taxon>
        <taxon>Pseudomonadati</taxon>
        <taxon>Pseudomonadota</taxon>
        <taxon>Alphaproteobacteria</taxon>
        <taxon>Hyphomicrobiales</taxon>
        <taxon>Rhizobiaceae</taxon>
        <taxon>Rhizobium/Agrobacterium group</taxon>
        <taxon>Rhizobium</taxon>
    </lineage>
</organism>
<accession>A0A0B4X672</accession>
<gene>
    <name evidence="2" type="ORF">RGR602_PB00043</name>
</gene>
<dbReference type="AlphaFoldDB" id="A0A0B4X672"/>
<sequence length="52" mass="5814">MRLLNEKMDLNSLAFFLRITGSSPFKIPNTLTPTRFRANPPPPFRMHGAGVG</sequence>
<evidence type="ECO:0000313" key="3">
    <source>
        <dbReference type="Proteomes" id="UP000031368"/>
    </source>
</evidence>
<feature type="region of interest" description="Disordered" evidence="1">
    <location>
        <begin position="31"/>
        <end position="52"/>
    </location>
</feature>
<reference evidence="2 3" key="1">
    <citation type="submission" date="2013-11" db="EMBL/GenBank/DDBJ databases">
        <title>Complete genome sequence of Rhizobium gallicum bv. gallicum R602.</title>
        <authorList>
            <person name="Bustos P."/>
            <person name="Santamaria R.I."/>
            <person name="Lozano L."/>
            <person name="Acosta J.L."/>
            <person name="Ormeno-Orrillo E."/>
            <person name="Rogel M.A."/>
            <person name="Romero D."/>
            <person name="Cevallos M.A."/>
            <person name="Martinez-Romero E."/>
            <person name="Gonzalez V."/>
        </authorList>
    </citation>
    <scope>NUCLEOTIDE SEQUENCE [LARGE SCALE GENOMIC DNA]</scope>
    <source>
        <strain evidence="2 3">R602</strain>
        <plasmid evidence="2 3">pRgalR602b</plasmid>
    </source>
</reference>